<sequence>MTLFGTTLDGAQVASLVALLAILLLWIGALGRERGYARWFKAWEAERKARHDAEQGTQASDPDRPPTGPWG</sequence>
<keyword evidence="2" id="KW-0812">Transmembrane</keyword>
<dbReference type="BioCyc" id="BSUB633149:G1GM8-1848-MONOMER"/>
<keyword evidence="2" id="KW-1133">Transmembrane helix</keyword>
<proteinExistence type="predicted"/>
<keyword evidence="2" id="KW-0472">Membrane</keyword>
<dbReference type="KEGG" id="bsb:Bresu_1856"/>
<evidence type="ECO:0000313" key="4">
    <source>
        <dbReference type="Proteomes" id="UP000002696"/>
    </source>
</evidence>
<evidence type="ECO:0000256" key="1">
    <source>
        <dbReference type="SAM" id="MobiDB-lite"/>
    </source>
</evidence>
<dbReference type="EMBL" id="CP002102">
    <property type="protein sequence ID" value="ADL01167.1"/>
    <property type="molecule type" value="Genomic_DNA"/>
</dbReference>
<dbReference type="Proteomes" id="UP000002696">
    <property type="component" value="Chromosome"/>
</dbReference>
<gene>
    <name evidence="3" type="ordered locus">Bresu_1856</name>
</gene>
<accession>D9QHK1</accession>
<dbReference type="RefSeq" id="WP_013269268.1">
    <property type="nucleotide sequence ID" value="NC_014375.1"/>
</dbReference>
<protein>
    <submittedName>
        <fullName evidence="3">DHHC zinc finger domain containing protein</fullName>
    </submittedName>
</protein>
<organism evidence="3 4">
    <name type="scientific">Brevundimonas subvibrioides (strain ATCC 15264 / DSM 4735 / LMG 14903 / NBRC 16000 / CB 81)</name>
    <name type="common">Caulobacter subvibrioides</name>
    <dbReference type="NCBI Taxonomy" id="633149"/>
    <lineage>
        <taxon>Bacteria</taxon>
        <taxon>Pseudomonadati</taxon>
        <taxon>Pseudomonadota</taxon>
        <taxon>Alphaproteobacteria</taxon>
        <taxon>Caulobacterales</taxon>
        <taxon>Caulobacteraceae</taxon>
        <taxon>Brevundimonas</taxon>
    </lineage>
</organism>
<feature type="transmembrane region" description="Helical" evidence="2">
    <location>
        <begin position="12"/>
        <end position="31"/>
    </location>
</feature>
<dbReference type="InParanoid" id="D9QHK1"/>
<dbReference type="HOGENOM" id="CLU_2732132_0_0_5"/>
<keyword evidence="4" id="KW-1185">Reference proteome</keyword>
<feature type="region of interest" description="Disordered" evidence="1">
    <location>
        <begin position="50"/>
        <end position="71"/>
    </location>
</feature>
<dbReference type="STRING" id="633149.Bresu_1856"/>
<evidence type="ECO:0000313" key="3">
    <source>
        <dbReference type="EMBL" id="ADL01167.1"/>
    </source>
</evidence>
<dbReference type="AlphaFoldDB" id="D9QHK1"/>
<reference evidence="4" key="1">
    <citation type="journal article" date="2011" name="J. Bacteriol.">
        <title>Genome sequences of eight morphologically diverse alphaproteobacteria.</title>
        <authorList>
            <consortium name="US DOE Joint Genome Institute"/>
            <person name="Brown P.J."/>
            <person name="Kysela D.T."/>
            <person name="Buechlein A."/>
            <person name="Hemmerich C."/>
            <person name="Brun Y.V."/>
        </authorList>
    </citation>
    <scope>NUCLEOTIDE SEQUENCE [LARGE SCALE GENOMIC DNA]</scope>
    <source>
        <strain evidence="4">ATCC 15264 / DSM 4735 / LMG 14903 / NBRC 16000 / CB 81</strain>
    </source>
</reference>
<evidence type="ECO:0000256" key="2">
    <source>
        <dbReference type="SAM" id="Phobius"/>
    </source>
</evidence>
<name>D9QHK1_BRESC</name>
<dbReference type="OrthoDB" id="7205625at2"/>